<dbReference type="SUPFAM" id="SSF75011">
    <property type="entry name" value="3-carboxy-cis,cis-mucoante lactonizing enzyme"/>
    <property type="match status" value="1"/>
</dbReference>
<dbReference type="EMBL" id="JAGETX010000004">
    <property type="protein sequence ID" value="MBO3271041.1"/>
    <property type="molecule type" value="Genomic_DNA"/>
</dbReference>
<feature type="signal peptide" evidence="1">
    <location>
        <begin position="1"/>
        <end position="21"/>
    </location>
</feature>
<name>A0ABS3TBJ7_9BACT</name>
<reference evidence="2 3" key="1">
    <citation type="submission" date="2021-03" db="EMBL/GenBank/DDBJ databases">
        <authorList>
            <person name="Kim M.K."/>
        </authorList>
    </citation>
    <scope>NUCLEOTIDE SEQUENCE [LARGE SCALE GENOMIC DNA]</scope>
    <source>
        <strain evidence="2 3">BT507</strain>
    </source>
</reference>
<sequence>MKKVFLIPLVVLLLGHRPAWAQQERVGIGTLNPTQTLDVDSTLRVRTLTPPSGNQLLVALSDGTLGLSEPLAATAGLGLYAQVAGTNPVMIGPASGTAYTRVAAAGRYLFVAGGDQFKVYDAQATPTLPVYTGINSSMSGTVGALAASGNTLYAASTAGLDKFTISNGSTLALFAQYNLPLAPAGTTSTAIYDAVVAGRYLYVAACFSNSSNTVVRVLELSTGQPTSVATLPLGLTGRVQQAADESRGRLLVAPDAGALQVYALATPTAPTPVLVATAPATAPSLPTFEGGVAVVGGILYGANNATTPPTLDVYDEASPADPSQPAALGAVRLPKKVRDLAVAGEYAYLLTADASSYELVAVRVAAPALVGLDAAGNVASVAPVLPPTDNLGNHRATQNLNLAGFQLVGNGGSQGLRLDAGGRVGVLTAPSNNFRLDVGGTLRTTRTAVTGTLATPTLTASTSLSTPSLLAPVTGAHPCLAAATGQVIVSGSNTASSGSDNYSVARTGAGTYRLTFTAGPLATGNLQAAAFLAALVGTPGFVTFTASTTNPYIDVYTRNPSGTLTDRDFTFSVFLP</sequence>
<dbReference type="Proteomes" id="UP000670527">
    <property type="component" value="Unassembled WGS sequence"/>
</dbReference>
<accession>A0ABS3TBJ7</accession>
<keyword evidence="1" id="KW-0732">Signal</keyword>
<dbReference type="RefSeq" id="WP_208307510.1">
    <property type="nucleotide sequence ID" value="NZ_JAGETX010000004.1"/>
</dbReference>
<evidence type="ECO:0000313" key="2">
    <source>
        <dbReference type="EMBL" id="MBO3271041.1"/>
    </source>
</evidence>
<gene>
    <name evidence="2" type="ORF">J4D97_10320</name>
</gene>
<feature type="chain" id="PRO_5047251173" evidence="1">
    <location>
        <begin position="22"/>
        <end position="576"/>
    </location>
</feature>
<comment type="caution">
    <text evidence="2">The sequence shown here is derived from an EMBL/GenBank/DDBJ whole genome shotgun (WGS) entry which is preliminary data.</text>
</comment>
<dbReference type="Gene3D" id="2.130.10.10">
    <property type="entry name" value="YVTN repeat-like/Quinoprotein amine dehydrogenase"/>
    <property type="match status" value="1"/>
</dbReference>
<keyword evidence="3" id="KW-1185">Reference proteome</keyword>
<protein>
    <submittedName>
        <fullName evidence="2">Uncharacterized protein</fullName>
    </submittedName>
</protein>
<organism evidence="2 3">
    <name type="scientific">Hymenobacter defluvii</name>
    <dbReference type="NCBI Taxonomy" id="2054411"/>
    <lineage>
        <taxon>Bacteria</taxon>
        <taxon>Pseudomonadati</taxon>
        <taxon>Bacteroidota</taxon>
        <taxon>Cytophagia</taxon>
        <taxon>Cytophagales</taxon>
        <taxon>Hymenobacteraceae</taxon>
        <taxon>Hymenobacter</taxon>
    </lineage>
</organism>
<evidence type="ECO:0000313" key="3">
    <source>
        <dbReference type="Proteomes" id="UP000670527"/>
    </source>
</evidence>
<proteinExistence type="predicted"/>
<dbReference type="InterPro" id="IPR015943">
    <property type="entry name" value="WD40/YVTN_repeat-like_dom_sf"/>
</dbReference>
<evidence type="ECO:0000256" key="1">
    <source>
        <dbReference type="SAM" id="SignalP"/>
    </source>
</evidence>